<reference evidence="3 4" key="2">
    <citation type="submission" date="2016-10" db="EMBL/GenBank/DDBJ databases">
        <authorList>
            <person name="Varghese N."/>
            <person name="Submissions S."/>
        </authorList>
    </citation>
    <scope>NUCLEOTIDE SEQUENCE [LARGE SCALE GENOMIC DNA]</scope>
    <source>
        <strain evidence="4">ATCC 20501</strain>
        <strain evidence="2 3">CGMCC 4.3529</strain>
    </source>
</reference>
<dbReference type="Proteomes" id="UP000236729">
    <property type="component" value="Unassembled WGS sequence"/>
</dbReference>
<evidence type="ECO:0000313" key="1">
    <source>
        <dbReference type="EMBL" id="SEG35981.1"/>
    </source>
</evidence>
<dbReference type="Proteomes" id="UP000199690">
    <property type="component" value="Unassembled WGS sequence"/>
</dbReference>
<evidence type="ECO:0000313" key="2">
    <source>
        <dbReference type="EMBL" id="SFF18698.1"/>
    </source>
</evidence>
<sequence length="148" mass="16483">MRRRISSLGELDEVAGKNRQVRAAPAQHDEFEFELPRGYVHTDGTLHRRGRMRLATAKDELRPQIDLRVKENPAYLSVVLLSQVITGLGEITDVHAGVVENMYATDVAFLQDFYRRINSEGHTRAGVTCPSCDTAFEVDLAGGRLGES</sequence>
<dbReference type="EMBL" id="FNVB01000003">
    <property type="protein sequence ID" value="SEG35981.1"/>
    <property type="molecule type" value="Genomic_DNA"/>
</dbReference>
<accession>A0A1I2GN50</accession>
<proteinExistence type="predicted"/>
<gene>
    <name evidence="1" type="ORF">SAMN02982929_01829</name>
    <name evidence="2" type="ORF">SAMN05216506_12188</name>
</gene>
<reference evidence="1" key="1">
    <citation type="submission" date="2016-10" db="EMBL/GenBank/DDBJ databases">
        <authorList>
            <person name="de Groot N.N."/>
        </authorList>
    </citation>
    <scope>NUCLEOTIDE SEQUENCE [LARGE SCALE GENOMIC DNA]</scope>
    <source>
        <strain evidence="1">ATCC 20501</strain>
    </source>
</reference>
<keyword evidence="3" id="KW-1185">Reference proteome</keyword>
<organism evidence="1 4">
    <name type="scientific">Saccharopolyspora kobensis</name>
    <dbReference type="NCBI Taxonomy" id="146035"/>
    <lineage>
        <taxon>Bacteria</taxon>
        <taxon>Bacillati</taxon>
        <taxon>Actinomycetota</taxon>
        <taxon>Actinomycetes</taxon>
        <taxon>Pseudonocardiales</taxon>
        <taxon>Pseudonocardiaceae</taxon>
        <taxon>Saccharopolyspora</taxon>
    </lineage>
</organism>
<dbReference type="RefSeq" id="WP_093358458.1">
    <property type="nucleotide sequence ID" value="NZ_FNVB01000003.1"/>
</dbReference>
<evidence type="ECO:0000313" key="4">
    <source>
        <dbReference type="Proteomes" id="UP000236729"/>
    </source>
</evidence>
<protein>
    <recommendedName>
        <fullName evidence="5">Secreted protein</fullName>
    </recommendedName>
</protein>
<evidence type="ECO:0008006" key="5">
    <source>
        <dbReference type="Google" id="ProtNLM"/>
    </source>
</evidence>
<accession>A0A1H5ZIB4</accession>
<dbReference type="AlphaFoldDB" id="A0A1H5ZIB4"/>
<evidence type="ECO:0000313" key="3">
    <source>
        <dbReference type="Proteomes" id="UP000199690"/>
    </source>
</evidence>
<name>A0A1H5ZIB4_9PSEU</name>
<dbReference type="EMBL" id="FOME01000021">
    <property type="protein sequence ID" value="SFF18698.1"/>
    <property type="molecule type" value="Genomic_DNA"/>
</dbReference>